<reference evidence="2 3" key="1">
    <citation type="journal article" date="2013" name="Curr. Biol.">
        <title>The Genome of the Foraminiferan Reticulomyxa filosa.</title>
        <authorList>
            <person name="Glockner G."/>
            <person name="Hulsmann N."/>
            <person name="Schleicher M."/>
            <person name="Noegel A.A."/>
            <person name="Eichinger L."/>
            <person name="Gallinger C."/>
            <person name="Pawlowski J."/>
            <person name="Sierra R."/>
            <person name="Euteneuer U."/>
            <person name="Pillet L."/>
            <person name="Moustafa A."/>
            <person name="Platzer M."/>
            <person name="Groth M."/>
            <person name="Szafranski K."/>
            <person name="Schliwa M."/>
        </authorList>
    </citation>
    <scope>NUCLEOTIDE SEQUENCE [LARGE SCALE GENOMIC DNA]</scope>
</reference>
<protein>
    <submittedName>
        <fullName evidence="2">Uncharacterized protein</fullName>
    </submittedName>
</protein>
<evidence type="ECO:0000313" key="3">
    <source>
        <dbReference type="Proteomes" id="UP000023152"/>
    </source>
</evidence>
<comment type="caution">
    <text evidence="2">The sequence shown here is derived from an EMBL/GenBank/DDBJ whole genome shotgun (WGS) entry which is preliminary data.</text>
</comment>
<organism evidence="2 3">
    <name type="scientific">Reticulomyxa filosa</name>
    <dbReference type="NCBI Taxonomy" id="46433"/>
    <lineage>
        <taxon>Eukaryota</taxon>
        <taxon>Sar</taxon>
        <taxon>Rhizaria</taxon>
        <taxon>Retaria</taxon>
        <taxon>Foraminifera</taxon>
        <taxon>Monothalamids</taxon>
        <taxon>Reticulomyxidae</taxon>
        <taxon>Reticulomyxa</taxon>
    </lineage>
</organism>
<dbReference type="EMBL" id="ASPP01003314">
    <property type="protein sequence ID" value="ETO33538.1"/>
    <property type="molecule type" value="Genomic_DNA"/>
</dbReference>
<gene>
    <name evidence="2" type="ORF">RFI_03561</name>
</gene>
<proteinExistence type="predicted"/>
<keyword evidence="3" id="KW-1185">Reference proteome</keyword>
<accession>X6P5Z0</accession>
<evidence type="ECO:0000313" key="2">
    <source>
        <dbReference type="EMBL" id="ETO33538.1"/>
    </source>
</evidence>
<name>X6P5Z0_RETFI</name>
<feature type="region of interest" description="Disordered" evidence="1">
    <location>
        <begin position="127"/>
        <end position="149"/>
    </location>
</feature>
<evidence type="ECO:0000256" key="1">
    <source>
        <dbReference type="SAM" id="MobiDB-lite"/>
    </source>
</evidence>
<feature type="non-terminal residue" evidence="2">
    <location>
        <position position="1"/>
    </location>
</feature>
<sequence length="308" mass="35344">GREKKKKKPEKLWMNGKWVKIKPVSHEEMEKQMKEEDAWRGPPLYSEDRAHLEGPLVFELNPLYSKFVQRIQKIKVVIREYCAKHDISICKSVLALLCDYTFAKTSRPCCPLEIRRDLTVYLDNTSAPTVSESKQTERQKGEMDDGNNNSKRIPKLVIKYYSPITCQVIGVIGVPLPEETIRQVMNIRYEQKSTKSSTQMEDMGSFGKAADRKNHNTMSESDISFMSLNMRTFMSLSDLDDLELYKVGRVSLVPTTIMAYLSSQSVLTALILDKQVPKGSRVKNVFLTPLAYKENCSSHQYNNNNKNK</sequence>
<dbReference type="AlphaFoldDB" id="X6P5Z0"/>
<feature type="compositionally biased region" description="Basic and acidic residues" evidence="1">
    <location>
        <begin position="134"/>
        <end position="143"/>
    </location>
</feature>
<dbReference type="Proteomes" id="UP000023152">
    <property type="component" value="Unassembled WGS sequence"/>
</dbReference>